<dbReference type="InterPro" id="IPR003114">
    <property type="entry name" value="Phox_assoc"/>
</dbReference>
<dbReference type="Proteomes" id="UP001164746">
    <property type="component" value="Chromosome 4"/>
</dbReference>
<dbReference type="SMART" id="SM00315">
    <property type="entry name" value="RGS"/>
    <property type="match status" value="1"/>
</dbReference>
<feature type="region of interest" description="Disordered" evidence="2">
    <location>
        <begin position="457"/>
        <end position="482"/>
    </location>
</feature>
<dbReference type="PROSITE" id="PS51207">
    <property type="entry name" value="PXA"/>
    <property type="match status" value="1"/>
</dbReference>
<dbReference type="PANTHER" id="PTHR22775">
    <property type="entry name" value="SORTING NEXIN"/>
    <property type="match status" value="1"/>
</dbReference>
<comment type="similarity">
    <text evidence="1">Belongs to the sorting nexin family.</text>
</comment>
<keyword evidence="6" id="KW-1185">Reference proteome</keyword>
<protein>
    <submittedName>
        <fullName evidence="5">SNX14-like protein</fullName>
    </submittedName>
</protein>
<organism evidence="5 6">
    <name type="scientific">Mya arenaria</name>
    <name type="common">Soft-shell clam</name>
    <dbReference type="NCBI Taxonomy" id="6604"/>
    <lineage>
        <taxon>Eukaryota</taxon>
        <taxon>Metazoa</taxon>
        <taxon>Spiralia</taxon>
        <taxon>Lophotrochozoa</taxon>
        <taxon>Mollusca</taxon>
        <taxon>Bivalvia</taxon>
        <taxon>Autobranchia</taxon>
        <taxon>Heteroconchia</taxon>
        <taxon>Euheterodonta</taxon>
        <taxon>Imparidentia</taxon>
        <taxon>Neoheterodontei</taxon>
        <taxon>Myida</taxon>
        <taxon>Myoidea</taxon>
        <taxon>Myidae</taxon>
        <taxon>Mya</taxon>
    </lineage>
</organism>
<evidence type="ECO:0000313" key="5">
    <source>
        <dbReference type="EMBL" id="WAR03375.1"/>
    </source>
</evidence>
<dbReference type="InterPro" id="IPR036305">
    <property type="entry name" value="RGS_sf"/>
</dbReference>
<dbReference type="InterPro" id="IPR036871">
    <property type="entry name" value="PX_dom_sf"/>
</dbReference>
<dbReference type="Pfam" id="PF08628">
    <property type="entry name" value="Nexin_C"/>
    <property type="match status" value="1"/>
</dbReference>
<dbReference type="Pfam" id="PF00615">
    <property type="entry name" value="RGS"/>
    <property type="match status" value="1"/>
</dbReference>
<dbReference type="PRINTS" id="PR01301">
    <property type="entry name" value="RGSPROTEIN"/>
</dbReference>
<dbReference type="Gene3D" id="3.30.1520.10">
    <property type="entry name" value="Phox-like domain"/>
    <property type="match status" value="1"/>
</dbReference>
<dbReference type="PROSITE" id="PS50132">
    <property type="entry name" value="RGS"/>
    <property type="match status" value="1"/>
</dbReference>
<dbReference type="SMART" id="SM00313">
    <property type="entry name" value="PXA"/>
    <property type="match status" value="1"/>
</dbReference>
<reference evidence="5" key="1">
    <citation type="submission" date="2022-11" db="EMBL/GenBank/DDBJ databases">
        <title>Centuries of genome instability and evolution in soft-shell clam transmissible cancer (bioRxiv).</title>
        <authorList>
            <person name="Hart S.F.M."/>
            <person name="Yonemitsu M.A."/>
            <person name="Giersch R.M."/>
            <person name="Beal B.F."/>
            <person name="Arriagada G."/>
            <person name="Davis B.W."/>
            <person name="Ostrander E.A."/>
            <person name="Goff S.P."/>
            <person name="Metzger M.J."/>
        </authorList>
    </citation>
    <scope>NUCLEOTIDE SEQUENCE</scope>
    <source>
        <strain evidence="5">MELC-2E11</strain>
        <tissue evidence="5">Siphon/mantle</tissue>
    </source>
</reference>
<evidence type="ECO:0000256" key="2">
    <source>
        <dbReference type="SAM" id="MobiDB-lite"/>
    </source>
</evidence>
<dbReference type="Pfam" id="PF02194">
    <property type="entry name" value="PXA"/>
    <property type="match status" value="1"/>
</dbReference>
<dbReference type="InterPro" id="IPR001683">
    <property type="entry name" value="PX_dom"/>
</dbReference>
<dbReference type="SUPFAM" id="SSF48097">
    <property type="entry name" value="Regulator of G-protein signaling, RGS"/>
    <property type="match status" value="1"/>
</dbReference>
<dbReference type="EMBL" id="CP111015">
    <property type="protein sequence ID" value="WAR03375.1"/>
    <property type="molecule type" value="Genomic_DNA"/>
</dbReference>
<proteinExistence type="inferred from homology"/>
<accession>A0ABY7E0R1</accession>
<dbReference type="SUPFAM" id="SSF64268">
    <property type="entry name" value="PX domain"/>
    <property type="match status" value="1"/>
</dbReference>
<gene>
    <name evidence="5" type="ORF">MAR_009933</name>
</gene>
<evidence type="ECO:0000313" key="6">
    <source>
        <dbReference type="Proteomes" id="UP001164746"/>
    </source>
</evidence>
<name>A0ABY7E0R1_MYAAR</name>
<dbReference type="Pfam" id="PF00787">
    <property type="entry name" value="PX"/>
    <property type="match status" value="1"/>
</dbReference>
<evidence type="ECO:0000259" key="4">
    <source>
        <dbReference type="PROSITE" id="PS51207"/>
    </source>
</evidence>
<feature type="domain" description="PXA" evidence="4">
    <location>
        <begin position="59"/>
        <end position="233"/>
    </location>
</feature>
<evidence type="ECO:0000259" key="3">
    <source>
        <dbReference type="PROSITE" id="PS50132"/>
    </source>
</evidence>
<dbReference type="InterPro" id="IPR016137">
    <property type="entry name" value="RGS"/>
</dbReference>
<dbReference type="PANTHER" id="PTHR22775:SF44">
    <property type="entry name" value="SORTING NEXIN-14"/>
    <property type="match status" value="1"/>
</dbReference>
<feature type="domain" description="RGS" evidence="3">
    <location>
        <begin position="291"/>
        <end position="409"/>
    </location>
</feature>
<sequence>MVVCAGNNYSLFCDQDGEGDDEFTLLKSVCTVCGQRRCPRHRPELNILAFQPWTGLDIHESVDQAFEEFLSIVLNEFVYTWYRKVSPDEEFVDELRTSIRFLFSVLLRRGKKVDVPRLVTEKLMRAGLQHLHACLQARAQAKEGEDLQDATLAFLGPNLHYAMSSRKAEQEYIRRLVEKIFPYVLRPQALQSKAMCALLREILAASVIMPAMDAIANPDMVNNMILIFLDDTPPPPPPAVPSPKVSFLANFSRQCRSFSDPEQPPKLSKSSLRFVLGDVMDPDHPKMLYPFMQFLKSEAAVNVLQFALSCEDFNKKILDPELSQQDLEKLHASVRELYRNYLAPNAPDKIKLDESIVTELQEIVDGDPEDVIQLRRSTPMFRAYEHVYNLLNHTFLPLFHQSEEYYKMIIGDRLASQTSKAATNTSWKQKPVGIGSRITKVFKPSVDKSDTKSVSSLDLVDGENNDEADTITVPSASSLEGGENEVTDLDLAMETFQPHDLSTWRVTIPRLGNRPDPENNKKSFFVFIVDVRRVDVPDGELEKCSLPEKKMFGTKNQDFIDGKREPFEQYLQRLLTLPHLKGSQLLYNFLTSEKPFEFGLDINIGRALNKIPRKLVKELSQTIYENNASGLEQRDRVQGDLLTERRNVEGVYDTIIYIARYVFEVPVWLHHCLYTARMFMKETLEGYLDWYIEHKVAMVTQEHRLVSLIHLLRDVLTDDEKRQRYDEVVQGCLDFLPKGAVLAMGEEKHRAGSLTVVHCLQQPKLNKQLSYVFLDILMTELFPEITNNKPISV</sequence>
<evidence type="ECO:0000256" key="1">
    <source>
        <dbReference type="ARBA" id="ARBA00010883"/>
    </source>
</evidence>
<dbReference type="Gene3D" id="1.10.167.10">
    <property type="entry name" value="Regulator of G-protein Signalling 4, domain 2"/>
    <property type="match status" value="1"/>
</dbReference>
<feature type="compositionally biased region" description="Acidic residues" evidence="2">
    <location>
        <begin position="460"/>
        <end position="469"/>
    </location>
</feature>
<dbReference type="InterPro" id="IPR044926">
    <property type="entry name" value="RGS_subdomain_2"/>
</dbReference>
<dbReference type="InterPro" id="IPR013937">
    <property type="entry name" value="Sorting_nexin_C"/>
</dbReference>